<name>A0ABT5TTW2_9MICO</name>
<sequence>MNPDMLDSFSARSMGVSLADYVLLQRLPAARPVRRRRIERRSAALTGRGPALRATDSPADGLL</sequence>
<dbReference type="EMBL" id="JARACI010000464">
    <property type="protein sequence ID" value="MDD9205392.1"/>
    <property type="molecule type" value="Genomic_DNA"/>
</dbReference>
<proteinExistence type="predicted"/>
<accession>A0ABT5TTW2</accession>
<evidence type="ECO:0000313" key="3">
    <source>
        <dbReference type="Proteomes" id="UP001165561"/>
    </source>
</evidence>
<comment type="caution">
    <text evidence="2">The sequence shown here is derived from an EMBL/GenBank/DDBJ whole genome shotgun (WGS) entry which is preliminary data.</text>
</comment>
<evidence type="ECO:0000313" key="2">
    <source>
        <dbReference type="EMBL" id="MDD9205392.1"/>
    </source>
</evidence>
<organism evidence="2 3">
    <name type="scientific">Georgenia halotolerans</name>
    <dbReference type="NCBI Taxonomy" id="3028317"/>
    <lineage>
        <taxon>Bacteria</taxon>
        <taxon>Bacillati</taxon>
        <taxon>Actinomycetota</taxon>
        <taxon>Actinomycetes</taxon>
        <taxon>Micrococcales</taxon>
        <taxon>Bogoriellaceae</taxon>
        <taxon>Georgenia</taxon>
    </lineage>
</organism>
<gene>
    <name evidence="2" type="ORF">PU560_02785</name>
</gene>
<evidence type="ECO:0008006" key="4">
    <source>
        <dbReference type="Google" id="ProtNLM"/>
    </source>
</evidence>
<keyword evidence="3" id="KW-1185">Reference proteome</keyword>
<feature type="region of interest" description="Disordered" evidence="1">
    <location>
        <begin position="39"/>
        <end position="63"/>
    </location>
</feature>
<evidence type="ECO:0000256" key="1">
    <source>
        <dbReference type="SAM" id="MobiDB-lite"/>
    </source>
</evidence>
<protein>
    <recommendedName>
        <fullName evidence="4">DUF3263 domain-containing protein</fullName>
    </recommendedName>
</protein>
<reference evidence="2" key="1">
    <citation type="submission" date="2023-02" db="EMBL/GenBank/DDBJ databases">
        <title>Georgenia sp.10Sc9-8, isolated from a soil sample collected from the Taklamakan desert.</title>
        <authorList>
            <person name="Liu S."/>
        </authorList>
    </citation>
    <scope>NUCLEOTIDE SEQUENCE</scope>
    <source>
        <strain evidence="2">10Sc9-8</strain>
    </source>
</reference>
<dbReference type="Proteomes" id="UP001165561">
    <property type="component" value="Unassembled WGS sequence"/>
</dbReference>